<dbReference type="EMBL" id="LR796339">
    <property type="protein sequence ID" value="CAB4137390.1"/>
    <property type="molecule type" value="Genomic_DNA"/>
</dbReference>
<sequence length="90" mass="8933">MTYGPDATHPFDTALVVTPSDTTILQSGVRALYIGAHGGSGGGGSGNVTVVTAGGQTVTFANVPVGSYIPIQCVQVRATGTDATNVLALL</sequence>
<gene>
    <name evidence="1" type="ORF">UFOVP317_32</name>
</gene>
<reference evidence="1" key="1">
    <citation type="submission" date="2020-04" db="EMBL/GenBank/DDBJ databases">
        <authorList>
            <person name="Chiriac C."/>
            <person name="Salcher M."/>
            <person name="Ghai R."/>
            <person name="Kavagutti S V."/>
        </authorList>
    </citation>
    <scope>NUCLEOTIDE SEQUENCE</scope>
</reference>
<protein>
    <submittedName>
        <fullName evidence="1">Uncharacterized protein</fullName>
    </submittedName>
</protein>
<name>A0A6J5LX81_9CAUD</name>
<evidence type="ECO:0000313" key="1">
    <source>
        <dbReference type="EMBL" id="CAB4137390.1"/>
    </source>
</evidence>
<proteinExistence type="predicted"/>
<organism evidence="1">
    <name type="scientific">uncultured Caudovirales phage</name>
    <dbReference type="NCBI Taxonomy" id="2100421"/>
    <lineage>
        <taxon>Viruses</taxon>
        <taxon>Duplodnaviria</taxon>
        <taxon>Heunggongvirae</taxon>
        <taxon>Uroviricota</taxon>
        <taxon>Caudoviricetes</taxon>
        <taxon>Peduoviridae</taxon>
        <taxon>Maltschvirus</taxon>
        <taxon>Maltschvirus maltsch</taxon>
    </lineage>
</organism>
<accession>A0A6J5LX81</accession>